<reference evidence="4 5" key="1">
    <citation type="submission" date="2019-03" db="EMBL/GenBank/DDBJ databases">
        <title>The complete genome sequence of Swingsia_sp. F3b2 LMG30590(T).</title>
        <authorList>
            <person name="Chua K.-O."/>
            <person name="Chan K.-G."/>
            <person name="See-Too W.-S."/>
        </authorList>
    </citation>
    <scope>NUCLEOTIDE SEQUENCE [LARGE SCALE GENOMIC DNA]</scope>
    <source>
        <strain evidence="4 5">F3b2</strain>
    </source>
</reference>
<evidence type="ECO:0000313" key="4">
    <source>
        <dbReference type="EMBL" id="QDH13760.1"/>
    </source>
</evidence>
<dbReference type="Proteomes" id="UP000318709">
    <property type="component" value="Chromosome"/>
</dbReference>
<keyword evidence="5" id="KW-1185">Reference proteome</keyword>
<keyword evidence="2" id="KW-0812">Transmembrane</keyword>
<sequence>MTEQDKKKGLLARVGRGGRFALGAATVVLVVAVGATVTINAQINQKALTASLAQAVRQSTGLDYTAAETHFQFLPWPVVTARQVTLSRPGCAPLMQAKAVRASLEPLALLQRVLLIHKASLGGLVVQTNPEGTGAGRCGWLTDPERQQPTPSQPVPPGTTRALPWHVRLEGLEASKGRILQGTQTYLTLRSLQVRNLQGQPHISMVGQHDAFMVVLEGSLSDLRDLHAGLGPVPRPARPGHQPQHPLAERPWAFSGELRWGVAEHQPAVPLLQRNLANMVQLDGVFRAPSHLQGFSGQIQAIVEDGGALKALLPASTSTAWPEGSFTGLAGRAKLASDGPSEHAGTIQDGSAPSDDSWPGFVARLRTLSSHLYPLSLDASLGQASLPAPGGAVTVQALHAEAPQPTAPLKLSGAFSWPLWEQSWKATAEAATLEGAVKAWRQPEHPLVPFTANLDQASFSPSVPPDAKLGHVALKGQLGRQAMDFTMAGHVPIVPLVAPVVTGAPTGKALGTLWGLHEAVFSSHVSGQLGEGQQGKLLVNDVAFQSHELTASGTVSAIRTAPGKVEQGRAEGTSPATTLDSQLHFSTVDGDALLAGWRQWRAHLPPVAPSPSVQRESWHWWQGLLERNQGDERWTAGQVRLGGLSYSHAQAHLVAAHDVVTLEALKAQVNGIAFDATASMNLQSLPPHFTFHLQPAVLPASLVQEMVGMPPVATGTMALDGTLSTSGDDLATMAGAVVGRLGVSMVNGTLAPSALAPLAGKGQAQSSAAKGRALPLRCLAGHFTFHDGTGAADALALQTGPLTLTGTGSLSPATGALGLVLYDHVRQGDHLYSLPFRLEGTLQQPKPILHDDPMLDVTPGEAENDLCAPAMMKALDGRTPSAALPAGATASLAGPRPQNMAAAIMRAIGH</sequence>
<dbReference type="AlphaFoldDB" id="A0A4Y6U9Q4"/>
<dbReference type="Pfam" id="PF05170">
    <property type="entry name" value="AsmA"/>
    <property type="match status" value="1"/>
</dbReference>
<dbReference type="GO" id="GO:0005886">
    <property type="term" value="C:plasma membrane"/>
    <property type="evidence" value="ECO:0007669"/>
    <property type="project" value="TreeGrafter"/>
</dbReference>
<protein>
    <submittedName>
        <fullName evidence="4">AsmA family protein</fullName>
    </submittedName>
</protein>
<dbReference type="GO" id="GO:0090313">
    <property type="term" value="P:regulation of protein targeting to membrane"/>
    <property type="evidence" value="ECO:0007669"/>
    <property type="project" value="TreeGrafter"/>
</dbReference>
<proteinExistence type="predicted"/>
<feature type="domain" description="AsmA" evidence="3">
    <location>
        <begin position="625"/>
        <end position="788"/>
    </location>
</feature>
<name>A0A4Y6U9Q4_9PROT</name>
<accession>A0A4Y6U9Q4</accession>
<keyword evidence="2" id="KW-1133">Transmembrane helix</keyword>
<evidence type="ECO:0000313" key="5">
    <source>
        <dbReference type="Proteomes" id="UP000318709"/>
    </source>
</evidence>
<dbReference type="PANTHER" id="PTHR30441">
    <property type="entry name" value="DUF748 DOMAIN-CONTAINING PROTEIN"/>
    <property type="match status" value="1"/>
</dbReference>
<dbReference type="EMBL" id="CP038231">
    <property type="protein sequence ID" value="QDH13760.1"/>
    <property type="molecule type" value="Genomic_DNA"/>
</dbReference>
<dbReference type="RefSeq" id="WP_141443468.1">
    <property type="nucleotide sequence ID" value="NZ_CP038231.1"/>
</dbReference>
<dbReference type="PANTHER" id="PTHR30441:SF4">
    <property type="entry name" value="PROTEIN ASMA"/>
    <property type="match status" value="1"/>
</dbReference>
<organism evidence="4 5">
    <name type="scientific">Formicincola oecophyllae</name>
    <dbReference type="NCBI Taxonomy" id="2558361"/>
    <lineage>
        <taxon>Bacteria</taxon>
        <taxon>Pseudomonadati</taxon>
        <taxon>Pseudomonadota</taxon>
        <taxon>Alphaproteobacteria</taxon>
        <taxon>Acetobacterales</taxon>
        <taxon>Acetobacteraceae</taxon>
        <taxon>Formicincola</taxon>
    </lineage>
</organism>
<evidence type="ECO:0000256" key="2">
    <source>
        <dbReference type="SAM" id="Phobius"/>
    </source>
</evidence>
<evidence type="ECO:0000259" key="3">
    <source>
        <dbReference type="Pfam" id="PF05170"/>
    </source>
</evidence>
<dbReference type="OrthoDB" id="7234554at2"/>
<dbReference type="InterPro" id="IPR007844">
    <property type="entry name" value="AsmA"/>
</dbReference>
<keyword evidence="2" id="KW-0472">Membrane</keyword>
<feature type="transmembrane region" description="Helical" evidence="2">
    <location>
        <begin position="20"/>
        <end position="39"/>
    </location>
</feature>
<gene>
    <name evidence="4" type="ORF">E3E12_05675</name>
</gene>
<feature type="region of interest" description="Disordered" evidence="1">
    <location>
        <begin position="334"/>
        <end position="355"/>
    </location>
</feature>
<evidence type="ECO:0000256" key="1">
    <source>
        <dbReference type="SAM" id="MobiDB-lite"/>
    </source>
</evidence>
<dbReference type="InterPro" id="IPR052894">
    <property type="entry name" value="AsmA-related"/>
</dbReference>
<dbReference type="KEGG" id="swf:E3E12_05675"/>